<dbReference type="AlphaFoldDB" id="A0A371FKX7"/>
<reference evidence="7" key="1">
    <citation type="submission" date="2018-05" db="EMBL/GenBank/DDBJ databases">
        <title>Draft genome of Mucuna pruriens seed.</title>
        <authorList>
            <person name="Nnadi N.E."/>
            <person name="Vos R."/>
            <person name="Hasami M.H."/>
            <person name="Devisetty U.K."/>
            <person name="Aguiy J.C."/>
        </authorList>
    </citation>
    <scope>NUCLEOTIDE SEQUENCE [LARGE SCALE GENOMIC DNA]</scope>
    <source>
        <strain evidence="7">JCA_2017</strain>
    </source>
</reference>
<evidence type="ECO:0000313" key="8">
    <source>
        <dbReference type="Proteomes" id="UP000257109"/>
    </source>
</evidence>
<dbReference type="Gene3D" id="3.90.730.10">
    <property type="entry name" value="Ribonuclease T2-like"/>
    <property type="match status" value="1"/>
</dbReference>
<keyword evidence="8" id="KW-1185">Reference proteome</keyword>
<dbReference type="GO" id="GO:0003723">
    <property type="term" value="F:RNA binding"/>
    <property type="evidence" value="ECO:0007669"/>
    <property type="project" value="InterPro"/>
</dbReference>
<evidence type="ECO:0000256" key="6">
    <source>
        <dbReference type="RuleBase" id="RU004328"/>
    </source>
</evidence>
<dbReference type="SUPFAM" id="SSF55895">
    <property type="entry name" value="Ribonuclease Rh-like"/>
    <property type="match status" value="1"/>
</dbReference>
<dbReference type="OrthoDB" id="967166at2759"/>
<gene>
    <name evidence="7" type="primary">RNS3</name>
    <name evidence="7" type="ORF">CR513_40726</name>
</gene>
<evidence type="ECO:0000256" key="5">
    <source>
        <dbReference type="ARBA" id="ARBA00023239"/>
    </source>
</evidence>
<dbReference type="GO" id="GO:0005576">
    <property type="term" value="C:extracellular region"/>
    <property type="evidence" value="ECO:0007669"/>
    <property type="project" value="TreeGrafter"/>
</dbReference>
<dbReference type="GO" id="GO:0033897">
    <property type="term" value="F:ribonuclease T2 activity"/>
    <property type="evidence" value="ECO:0007669"/>
    <property type="project" value="InterPro"/>
</dbReference>
<keyword evidence="5" id="KW-0456">Lyase</keyword>
<comment type="similarity">
    <text evidence="1 6">Belongs to the RNase T2 family.</text>
</comment>
<keyword evidence="4" id="KW-0378">Hydrolase</keyword>
<dbReference type="Pfam" id="PF00445">
    <property type="entry name" value="Ribonuclease_T2"/>
    <property type="match status" value="1"/>
</dbReference>
<organism evidence="7 8">
    <name type="scientific">Mucuna pruriens</name>
    <name type="common">Velvet bean</name>
    <name type="synonym">Dolichos pruriens</name>
    <dbReference type="NCBI Taxonomy" id="157652"/>
    <lineage>
        <taxon>Eukaryota</taxon>
        <taxon>Viridiplantae</taxon>
        <taxon>Streptophyta</taxon>
        <taxon>Embryophyta</taxon>
        <taxon>Tracheophyta</taxon>
        <taxon>Spermatophyta</taxon>
        <taxon>Magnoliopsida</taxon>
        <taxon>eudicotyledons</taxon>
        <taxon>Gunneridae</taxon>
        <taxon>Pentapetalae</taxon>
        <taxon>rosids</taxon>
        <taxon>fabids</taxon>
        <taxon>Fabales</taxon>
        <taxon>Fabaceae</taxon>
        <taxon>Papilionoideae</taxon>
        <taxon>50 kb inversion clade</taxon>
        <taxon>NPAAA clade</taxon>
        <taxon>indigoferoid/millettioid clade</taxon>
        <taxon>Phaseoleae</taxon>
        <taxon>Mucuna</taxon>
    </lineage>
</organism>
<dbReference type="EMBL" id="QJKJ01008697">
    <property type="protein sequence ID" value="RDX78921.1"/>
    <property type="molecule type" value="Genomic_DNA"/>
</dbReference>
<evidence type="ECO:0000256" key="3">
    <source>
        <dbReference type="ARBA" id="ARBA00022759"/>
    </source>
</evidence>
<dbReference type="GO" id="GO:0006401">
    <property type="term" value="P:RNA catabolic process"/>
    <property type="evidence" value="ECO:0007669"/>
    <property type="project" value="TreeGrafter"/>
</dbReference>
<dbReference type="InterPro" id="IPR036430">
    <property type="entry name" value="RNase_T2-like_sf"/>
</dbReference>
<dbReference type="InterPro" id="IPR001568">
    <property type="entry name" value="RNase_T2-like"/>
</dbReference>
<keyword evidence="2" id="KW-0540">Nuclease</keyword>
<sequence length="158" mass="18070">MVYGHLTTPSHNHLHAQASHSTLPSILQHRQLPRDWSNLERGKTNGQFWEHEWEIHGMCSSNDLKAILRNAKISPGGTYGQSMIINVIKRVIGVEPQLKCYLEEISLCLNTSTIPRYINCVRGRRKGPPLVIFPWQDNRGKFDFTCILAPRVTKIEVD</sequence>
<keyword evidence="3" id="KW-0255">Endonuclease</keyword>
<proteinExistence type="inferred from homology"/>
<evidence type="ECO:0000256" key="1">
    <source>
        <dbReference type="ARBA" id="ARBA00007469"/>
    </source>
</evidence>
<dbReference type="Proteomes" id="UP000257109">
    <property type="component" value="Unassembled WGS sequence"/>
</dbReference>
<protein>
    <submittedName>
        <fullName evidence="7">Ribonuclease 3</fullName>
    </submittedName>
</protein>
<dbReference type="PANTHER" id="PTHR11240:SF75">
    <property type="entry name" value="RIBONUCLEASE 3"/>
    <property type="match status" value="1"/>
</dbReference>
<accession>A0A371FKX7</accession>
<dbReference type="GO" id="GO:0016787">
    <property type="term" value="F:hydrolase activity"/>
    <property type="evidence" value="ECO:0007669"/>
    <property type="project" value="UniProtKB-KW"/>
</dbReference>
<evidence type="ECO:0000256" key="2">
    <source>
        <dbReference type="ARBA" id="ARBA00022722"/>
    </source>
</evidence>
<feature type="non-terminal residue" evidence="7">
    <location>
        <position position="1"/>
    </location>
</feature>
<dbReference type="PANTHER" id="PTHR11240">
    <property type="entry name" value="RIBONUCLEASE T2"/>
    <property type="match status" value="1"/>
</dbReference>
<evidence type="ECO:0000256" key="4">
    <source>
        <dbReference type="ARBA" id="ARBA00022801"/>
    </source>
</evidence>
<evidence type="ECO:0000313" key="7">
    <source>
        <dbReference type="EMBL" id="RDX78921.1"/>
    </source>
</evidence>
<comment type="caution">
    <text evidence="7">The sequence shown here is derived from an EMBL/GenBank/DDBJ whole genome shotgun (WGS) entry which is preliminary data.</text>
</comment>
<name>A0A371FKX7_MUCPR</name>